<dbReference type="SMART" id="SM00130">
    <property type="entry name" value="KR"/>
    <property type="match status" value="3"/>
</dbReference>
<sequence>MALTGAPSWENYEYVSRDEDCAYEGVVTPRSINTLFVEETPEPRTLKEHLIDYANRTTLHGYSYATQPTPYIIRRLSALIDAGWYETATVLSMKANESGNCGYGSYKCQLNGACINTDFVCDRFPDCDEASEEDSCENTCSLIYIEGDGTNSTLAFGRTYLRHNTGLITGGDLYITADEPFIYLFYRDGWWLLTDKHEQGFIYAKLEFDDVPVAKLGTQEWLVNSTNKWLPRTAKVTCTLSFPDLLSFPKGEVKGSTDMMLMYENASHRLEDMLTSCTWKGKYNCDQVGNVSAIMTTMGKCLTIQFNEPIIENPGPEYGLSLTLNVQQYEYMTGVLQGLGVKIFLHEPQVEPNVNELGLALSPGIVSQLVVESTKVTNLEPPWGDCVDLQLKYYDVYDKSKCIAECETDYLEEKCGCRIFYMPHNGDEMPPSCDVATHLSCAKPNIDAFRQSDGHCEHCGERCIKTNYVSSSSFALMGAELGGAQNLRTYSLGKELVYAREKMYRNIKSYYQTTLKTVHKITTQISQMLKFFDILETQVDLDYAAIFDIGLLIKYDCTWSKDVVKKVRQQLEYDVTKALQDVRYKLLNFKVKAFPNIDSVLRRYVKLVDDFKAEHKLSSDDLILDFRACEADCRRTAEGLGYIGTRSYTVSGRQCQRWDEQIPHPHNYTTLHDKRFPEGDIREARNFCRNPDKKTSGPWCYTTDPEKEWETCQVPICSDCLELGKEYRGNKRLTLSGRMCQRWDSQSPHEHGFTSDTFPDNSLGEASNFCRNPDQKPTGPWCYTTDPDTTWETCALPMCHDCKLKNLGNDYMGTQSETMSGIPCQRWDMQYPHKHGLTYVDRFPDLTLKDAANFCRNPDHKPSGPWCFTTDPETKWETCAIPLCYGKYFPYLMHSP</sequence>
<proteinExistence type="inferred from homology"/>
<dbReference type="InterPro" id="IPR050759">
    <property type="entry name" value="Serine_protease_kringle"/>
</dbReference>
<evidence type="ECO:0000313" key="17">
    <source>
        <dbReference type="EMBL" id="KAK2148430.1"/>
    </source>
</evidence>
<gene>
    <name evidence="17" type="ORF">LSH36_498g01038</name>
</gene>
<organism evidence="17 18">
    <name type="scientific">Paralvinella palmiformis</name>
    <dbReference type="NCBI Taxonomy" id="53620"/>
    <lineage>
        <taxon>Eukaryota</taxon>
        <taxon>Metazoa</taxon>
        <taxon>Spiralia</taxon>
        <taxon>Lophotrochozoa</taxon>
        <taxon>Annelida</taxon>
        <taxon>Polychaeta</taxon>
        <taxon>Sedentaria</taxon>
        <taxon>Canalipalpata</taxon>
        <taxon>Terebellida</taxon>
        <taxon>Terebelliformia</taxon>
        <taxon>Alvinellidae</taxon>
        <taxon>Paralvinella</taxon>
    </lineage>
</organism>
<comment type="subcellular location">
    <subcellularLocation>
        <location evidence="1">Membrane</location>
        <topology evidence="1">Multi-pass membrane protein</topology>
    </subcellularLocation>
</comment>
<comment type="caution">
    <text evidence="17">The sequence shown here is derived from an EMBL/GenBank/DDBJ whole genome shotgun (WGS) entry which is preliminary data.</text>
</comment>
<dbReference type="PRINTS" id="PR01078">
    <property type="entry name" value="AMINACHANNEL"/>
</dbReference>
<evidence type="ECO:0000256" key="8">
    <source>
        <dbReference type="ARBA" id="ARBA00023065"/>
    </source>
</evidence>
<dbReference type="InterPro" id="IPR018056">
    <property type="entry name" value="Kringle_CS"/>
</dbReference>
<evidence type="ECO:0000256" key="13">
    <source>
        <dbReference type="PROSITE-ProRule" id="PRU00121"/>
    </source>
</evidence>
<dbReference type="InterPro" id="IPR001873">
    <property type="entry name" value="ENaC"/>
</dbReference>
<evidence type="ECO:0000256" key="11">
    <source>
        <dbReference type="ARBA" id="ARBA00023201"/>
    </source>
</evidence>
<evidence type="ECO:0000256" key="9">
    <source>
        <dbReference type="ARBA" id="ARBA00023136"/>
    </source>
</evidence>
<dbReference type="EMBL" id="JAODUP010000498">
    <property type="protein sequence ID" value="KAK2148430.1"/>
    <property type="molecule type" value="Genomic_DNA"/>
</dbReference>
<evidence type="ECO:0000256" key="10">
    <source>
        <dbReference type="ARBA" id="ARBA00023157"/>
    </source>
</evidence>
<evidence type="ECO:0000256" key="2">
    <source>
        <dbReference type="ARBA" id="ARBA00022448"/>
    </source>
</evidence>
<protein>
    <recommendedName>
        <fullName evidence="16">Kringle domain-containing protein</fullName>
    </recommendedName>
</protein>
<keyword evidence="4 13" id="KW-0420">Kringle</keyword>
<keyword evidence="9" id="KW-0472">Membrane</keyword>
<dbReference type="PROSITE" id="PS50070">
    <property type="entry name" value="KRINGLE_2"/>
    <property type="match status" value="3"/>
</dbReference>
<dbReference type="InterPro" id="IPR038178">
    <property type="entry name" value="Kringle_sf"/>
</dbReference>
<dbReference type="PROSITE" id="PS50068">
    <property type="entry name" value="LDLRA_2"/>
    <property type="match status" value="1"/>
</dbReference>
<evidence type="ECO:0000256" key="5">
    <source>
        <dbReference type="ARBA" id="ARBA00022692"/>
    </source>
</evidence>
<feature type="disulfide bond" evidence="14">
    <location>
        <begin position="121"/>
        <end position="136"/>
    </location>
</feature>
<dbReference type="GO" id="GO:0016020">
    <property type="term" value="C:membrane"/>
    <property type="evidence" value="ECO:0007669"/>
    <property type="project" value="UniProtKB-SubCell"/>
</dbReference>
<dbReference type="SUPFAM" id="SSF57424">
    <property type="entry name" value="LDL receptor-like module"/>
    <property type="match status" value="1"/>
</dbReference>
<keyword evidence="2 15" id="KW-0813">Transport</keyword>
<evidence type="ECO:0000256" key="4">
    <source>
        <dbReference type="ARBA" id="ARBA00022572"/>
    </source>
</evidence>
<keyword evidence="6" id="KW-1133">Transmembrane helix</keyword>
<dbReference type="Gene3D" id="4.10.400.10">
    <property type="entry name" value="Low-density Lipoprotein Receptor"/>
    <property type="match status" value="1"/>
</dbReference>
<comment type="caution">
    <text evidence="13">Lacks conserved residue(s) required for the propagation of feature annotation.</text>
</comment>
<dbReference type="PANTHER" id="PTHR24261">
    <property type="entry name" value="PLASMINOGEN-RELATED"/>
    <property type="match status" value="1"/>
</dbReference>
<keyword evidence="12 15" id="KW-0407">Ion channel</keyword>
<dbReference type="InterPro" id="IPR036055">
    <property type="entry name" value="LDL_receptor-like_sf"/>
</dbReference>
<dbReference type="Pfam" id="PF00051">
    <property type="entry name" value="Kringle"/>
    <property type="match status" value="3"/>
</dbReference>
<dbReference type="PROSITE" id="PS00021">
    <property type="entry name" value="KRINGLE_1"/>
    <property type="match status" value="3"/>
</dbReference>
<dbReference type="Pfam" id="PF00858">
    <property type="entry name" value="ASC"/>
    <property type="match status" value="1"/>
</dbReference>
<accession>A0AAD9JA09</accession>
<evidence type="ECO:0000256" key="12">
    <source>
        <dbReference type="ARBA" id="ARBA00023303"/>
    </source>
</evidence>
<dbReference type="InterPro" id="IPR013806">
    <property type="entry name" value="Kringle-like"/>
</dbReference>
<comment type="similarity">
    <text evidence="15">Belongs to the amiloride-sensitive sodium channel (TC 1.A.6) family.</text>
</comment>
<dbReference type="AlphaFoldDB" id="A0AAD9JA09"/>
<dbReference type="Proteomes" id="UP001208570">
    <property type="component" value="Unassembled WGS sequence"/>
</dbReference>
<dbReference type="CDD" id="cd00112">
    <property type="entry name" value="LDLa"/>
    <property type="match status" value="1"/>
</dbReference>
<dbReference type="CDD" id="cd00108">
    <property type="entry name" value="KR"/>
    <property type="match status" value="3"/>
</dbReference>
<name>A0AAD9JA09_9ANNE</name>
<dbReference type="GO" id="GO:0005272">
    <property type="term" value="F:sodium channel activity"/>
    <property type="evidence" value="ECO:0007669"/>
    <property type="project" value="UniProtKB-KW"/>
</dbReference>
<keyword evidence="3 15" id="KW-0894">Sodium channel</keyword>
<dbReference type="InterPro" id="IPR002172">
    <property type="entry name" value="LDrepeatLR_classA_rpt"/>
</dbReference>
<keyword evidence="10 14" id="KW-1015">Disulfide bond</keyword>
<evidence type="ECO:0000256" key="3">
    <source>
        <dbReference type="ARBA" id="ARBA00022461"/>
    </source>
</evidence>
<dbReference type="Gene3D" id="2.60.470.10">
    <property type="entry name" value="Acid-sensing ion channels like domains"/>
    <property type="match status" value="1"/>
</dbReference>
<evidence type="ECO:0000256" key="15">
    <source>
        <dbReference type="RuleBase" id="RU000679"/>
    </source>
</evidence>
<evidence type="ECO:0000259" key="16">
    <source>
        <dbReference type="PROSITE" id="PS50070"/>
    </source>
</evidence>
<keyword evidence="8 15" id="KW-0406">Ion transport</keyword>
<reference evidence="17" key="1">
    <citation type="journal article" date="2023" name="Mol. Biol. Evol.">
        <title>Third-Generation Sequencing Reveals the Adaptive Role of the Epigenome in Three Deep-Sea Polychaetes.</title>
        <authorList>
            <person name="Perez M."/>
            <person name="Aroh O."/>
            <person name="Sun Y."/>
            <person name="Lan Y."/>
            <person name="Juniper S.K."/>
            <person name="Young C.R."/>
            <person name="Angers B."/>
            <person name="Qian P.Y."/>
        </authorList>
    </citation>
    <scope>NUCLEOTIDE SEQUENCE</scope>
    <source>
        <strain evidence="17">P08H-3</strain>
    </source>
</reference>
<evidence type="ECO:0000256" key="14">
    <source>
        <dbReference type="PROSITE-ProRule" id="PRU00124"/>
    </source>
</evidence>
<feature type="domain" description="Kringle" evidence="16">
    <location>
        <begin position="724"/>
        <end position="799"/>
    </location>
</feature>
<keyword evidence="11 15" id="KW-0739">Sodium transport</keyword>
<dbReference type="Gene3D" id="2.40.20.10">
    <property type="entry name" value="Plasminogen Kringle 4"/>
    <property type="match status" value="3"/>
</dbReference>
<keyword evidence="5 15" id="KW-0812">Transmembrane</keyword>
<dbReference type="SMART" id="SM00192">
    <property type="entry name" value="LDLa"/>
    <property type="match status" value="1"/>
</dbReference>
<evidence type="ECO:0000256" key="1">
    <source>
        <dbReference type="ARBA" id="ARBA00004141"/>
    </source>
</evidence>
<feature type="domain" description="Kringle" evidence="16">
    <location>
        <begin position="638"/>
        <end position="717"/>
    </location>
</feature>
<feature type="domain" description="Kringle" evidence="16">
    <location>
        <begin position="808"/>
        <end position="884"/>
    </location>
</feature>
<keyword evidence="18" id="KW-1185">Reference proteome</keyword>
<evidence type="ECO:0000313" key="18">
    <source>
        <dbReference type="Proteomes" id="UP001208570"/>
    </source>
</evidence>
<evidence type="ECO:0000256" key="7">
    <source>
        <dbReference type="ARBA" id="ARBA00023053"/>
    </source>
</evidence>
<dbReference type="InterPro" id="IPR000001">
    <property type="entry name" value="Kringle"/>
</dbReference>
<evidence type="ECO:0000256" key="6">
    <source>
        <dbReference type="ARBA" id="ARBA00022989"/>
    </source>
</evidence>
<dbReference type="SUPFAM" id="SSF57440">
    <property type="entry name" value="Kringle-like"/>
    <property type="match status" value="3"/>
</dbReference>
<dbReference type="PANTHER" id="PTHR24261:SF7">
    <property type="entry name" value="KRINGLE DOMAIN-CONTAINING PROTEIN"/>
    <property type="match status" value="1"/>
</dbReference>
<keyword evidence="7" id="KW-0915">Sodium</keyword>
<dbReference type="PRINTS" id="PR00018">
    <property type="entry name" value="KRINGLE"/>
</dbReference>